<feature type="region of interest" description="Disordered" evidence="1">
    <location>
        <begin position="60"/>
        <end position="103"/>
    </location>
</feature>
<sequence length="103" mass="10750">TDPLLHQASKAHDLAAAIFRPRGRAAENPVRVPAAIIFSGVRVKRLPSSATASVSQLVRAHGISDQSKQEPIGGVGGRKLSSPLLSHAVSPSRSPLGSGWYPP</sequence>
<reference evidence="2" key="4">
    <citation type="submission" date="2019-03" db="UniProtKB">
        <authorList>
            <consortium name="EnsemblPlants"/>
        </authorList>
    </citation>
    <scope>IDENTIFICATION</scope>
</reference>
<reference evidence="2" key="3">
    <citation type="journal article" date="2017" name="Nature">
        <title>Genome sequence of the progenitor of the wheat D genome Aegilops tauschii.</title>
        <authorList>
            <person name="Luo M.C."/>
            <person name="Gu Y.Q."/>
            <person name="Puiu D."/>
            <person name="Wang H."/>
            <person name="Twardziok S.O."/>
            <person name="Deal K.R."/>
            <person name="Huo N."/>
            <person name="Zhu T."/>
            <person name="Wang L."/>
            <person name="Wang Y."/>
            <person name="McGuire P.E."/>
            <person name="Liu S."/>
            <person name="Long H."/>
            <person name="Ramasamy R.K."/>
            <person name="Rodriguez J.C."/>
            <person name="Van S.L."/>
            <person name="Yuan L."/>
            <person name="Wang Z."/>
            <person name="Xia Z."/>
            <person name="Xiao L."/>
            <person name="Anderson O.D."/>
            <person name="Ouyang S."/>
            <person name="Liang Y."/>
            <person name="Zimin A.V."/>
            <person name="Pertea G."/>
            <person name="Qi P."/>
            <person name="Bennetzen J.L."/>
            <person name="Dai X."/>
            <person name="Dawson M.W."/>
            <person name="Muller H.G."/>
            <person name="Kugler K."/>
            <person name="Rivarola-Duarte L."/>
            <person name="Spannagl M."/>
            <person name="Mayer K.F.X."/>
            <person name="Lu F.H."/>
            <person name="Bevan M.W."/>
            <person name="Leroy P."/>
            <person name="Li P."/>
            <person name="You F.M."/>
            <person name="Sun Q."/>
            <person name="Liu Z."/>
            <person name="Lyons E."/>
            <person name="Wicker T."/>
            <person name="Salzberg S.L."/>
            <person name="Devos K.M."/>
            <person name="Dvorak J."/>
        </authorList>
    </citation>
    <scope>NUCLEOTIDE SEQUENCE [LARGE SCALE GENOMIC DNA]</scope>
    <source>
        <strain evidence="2">cv. AL8/78</strain>
    </source>
</reference>
<organism evidence="2 3">
    <name type="scientific">Aegilops tauschii subsp. strangulata</name>
    <name type="common">Goatgrass</name>
    <dbReference type="NCBI Taxonomy" id="200361"/>
    <lineage>
        <taxon>Eukaryota</taxon>
        <taxon>Viridiplantae</taxon>
        <taxon>Streptophyta</taxon>
        <taxon>Embryophyta</taxon>
        <taxon>Tracheophyta</taxon>
        <taxon>Spermatophyta</taxon>
        <taxon>Magnoliopsida</taxon>
        <taxon>Liliopsida</taxon>
        <taxon>Poales</taxon>
        <taxon>Poaceae</taxon>
        <taxon>BOP clade</taxon>
        <taxon>Pooideae</taxon>
        <taxon>Triticodae</taxon>
        <taxon>Triticeae</taxon>
        <taxon>Triticinae</taxon>
        <taxon>Aegilops</taxon>
    </lineage>
</organism>
<evidence type="ECO:0000313" key="3">
    <source>
        <dbReference type="Proteomes" id="UP000015105"/>
    </source>
</evidence>
<keyword evidence="3" id="KW-1185">Reference proteome</keyword>
<dbReference type="Gramene" id="AET7Gv20478800.7">
    <property type="protein sequence ID" value="AET7Gv20478800.7"/>
    <property type="gene ID" value="AET7Gv20478800"/>
</dbReference>
<dbReference type="EnsemblPlants" id="AET7Gv20478800.7">
    <property type="protein sequence ID" value="AET7Gv20478800.7"/>
    <property type="gene ID" value="AET7Gv20478800"/>
</dbReference>
<reference evidence="3" key="2">
    <citation type="journal article" date="2017" name="Nat. Plants">
        <title>The Aegilops tauschii genome reveals multiple impacts of transposons.</title>
        <authorList>
            <person name="Zhao G."/>
            <person name="Zou C."/>
            <person name="Li K."/>
            <person name="Wang K."/>
            <person name="Li T."/>
            <person name="Gao L."/>
            <person name="Zhang X."/>
            <person name="Wang H."/>
            <person name="Yang Z."/>
            <person name="Liu X."/>
            <person name="Jiang W."/>
            <person name="Mao L."/>
            <person name="Kong X."/>
            <person name="Jiao Y."/>
            <person name="Jia J."/>
        </authorList>
    </citation>
    <scope>NUCLEOTIDE SEQUENCE [LARGE SCALE GENOMIC DNA]</scope>
    <source>
        <strain evidence="3">cv. AL8/78</strain>
    </source>
</reference>
<accession>A0A453R6C5</accession>
<reference evidence="3" key="1">
    <citation type="journal article" date="2014" name="Science">
        <title>Ancient hybridizations among the ancestral genomes of bread wheat.</title>
        <authorList>
            <consortium name="International Wheat Genome Sequencing Consortium,"/>
            <person name="Marcussen T."/>
            <person name="Sandve S.R."/>
            <person name="Heier L."/>
            <person name="Spannagl M."/>
            <person name="Pfeifer M."/>
            <person name="Jakobsen K.S."/>
            <person name="Wulff B.B."/>
            <person name="Steuernagel B."/>
            <person name="Mayer K.F."/>
            <person name="Olsen O.A."/>
        </authorList>
    </citation>
    <scope>NUCLEOTIDE SEQUENCE [LARGE SCALE GENOMIC DNA]</scope>
    <source>
        <strain evidence="3">cv. AL8/78</strain>
    </source>
</reference>
<dbReference type="AlphaFoldDB" id="A0A453R6C5"/>
<name>A0A453R6C5_AEGTS</name>
<proteinExistence type="predicted"/>
<dbReference type="Proteomes" id="UP000015105">
    <property type="component" value="Chromosome 7D"/>
</dbReference>
<protein>
    <submittedName>
        <fullName evidence="2">Uncharacterized protein</fullName>
    </submittedName>
</protein>
<evidence type="ECO:0000313" key="2">
    <source>
        <dbReference type="EnsemblPlants" id="AET7Gv20478800.7"/>
    </source>
</evidence>
<evidence type="ECO:0000256" key="1">
    <source>
        <dbReference type="SAM" id="MobiDB-lite"/>
    </source>
</evidence>
<reference evidence="2" key="5">
    <citation type="journal article" date="2021" name="G3 (Bethesda)">
        <title>Aegilops tauschii genome assembly Aet v5.0 features greater sequence contiguity and improved annotation.</title>
        <authorList>
            <person name="Wang L."/>
            <person name="Zhu T."/>
            <person name="Rodriguez J.C."/>
            <person name="Deal K.R."/>
            <person name="Dubcovsky J."/>
            <person name="McGuire P.E."/>
            <person name="Lux T."/>
            <person name="Spannagl M."/>
            <person name="Mayer K.F.X."/>
            <person name="Baldrich P."/>
            <person name="Meyers B.C."/>
            <person name="Huo N."/>
            <person name="Gu Y.Q."/>
            <person name="Zhou H."/>
            <person name="Devos K.M."/>
            <person name="Bennetzen J.L."/>
            <person name="Unver T."/>
            <person name="Budak H."/>
            <person name="Gulick P.J."/>
            <person name="Galiba G."/>
            <person name="Kalapos B."/>
            <person name="Nelson D.R."/>
            <person name="Li P."/>
            <person name="You F.M."/>
            <person name="Luo M.C."/>
            <person name="Dvorak J."/>
        </authorList>
    </citation>
    <scope>NUCLEOTIDE SEQUENCE [LARGE SCALE GENOMIC DNA]</scope>
    <source>
        <strain evidence="2">cv. AL8/78</strain>
    </source>
</reference>